<evidence type="ECO:0000256" key="7">
    <source>
        <dbReference type="ARBA" id="ARBA00023170"/>
    </source>
</evidence>
<dbReference type="PROSITE" id="PS00237">
    <property type="entry name" value="G_PROTEIN_RECEP_F1_1"/>
    <property type="match status" value="1"/>
</dbReference>
<keyword evidence="6 10" id="KW-0472">Membrane</keyword>
<dbReference type="RefSeq" id="XP_028517858.1">
    <property type="nucleotide sequence ID" value="XM_028662057.1"/>
</dbReference>
<accession>A0A913XWE9</accession>
<evidence type="ECO:0000256" key="5">
    <source>
        <dbReference type="ARBA" id="ARBA00023040"/>
    </source>
</evidence>
<keyword evidence="8 9" id="KW-0807">Transducer</keyword>
<keyword evidence="5 9" id="KW-0297">G-protein coupled receptor</keyword>
<dbReference type="InterPro" id="IPR017452">
    <property type="entry name" value="GPCR_Rhodpsn_7TM"/>
</dbReference>
<keyword evidence="2" id="KW-1003">Cell membrane</keyword>
<dbReference type="OrthoDB" id="6435638at2759"/>
<dbReference type="Pfam" id="PF00001">
    <property type="entry name" value="7tm_1"/>
    <property type="match status" value="1"/>
</dbReference>
<protein>
    <recommendedName>
        <fullName evidence="11">G-protein coupled receptors family 1 profile domain-containing protein</fullName>
    </recommendedName>
</protein>
<dbReference type="RefSeq" id="XP_020910880.1">
    <property type="nucleotide sequence ID" value="XM_021055221.2"/>
</dbReference>
<feature type="transmembrane region" description="Helical" evidence="10">
    <location>
        <begin position="96"/>
        <end position="115"/>
    </location>
</feature>
<dbReference type="SMART" id="SM01381">
    <property type="entry name" value="7TM_GPCR_Srsx"/>
    <property type="match status" value="1"/>
</dbReference>
<feature type="transmembrane region" description="Helical" evidence="10">
    <location>
        <begin position="136"/>
        <end position="157"/>
    </location>
</feature>
<evidence type="ECO:0000256" key="2">
    <source>
        <dbReference type="ARBA" id="ARBA00022475"/>
    </source>
</evidence>
<dbReference type="GeneID" id="110248674"/>
<keyword evidence="7 9" id="KW-0675">Receptor</keyword>
<dbReference type="PRINTS" id="PR00237">
    <property type="entry name" value="GPCRRHODOPSN"/>
</dbReference>
<dbReference type="Gene3D" id="1.20.1070.10">
    <property type="entry name" value="Rhodopsin 7-helix transmembrane proteins"/>
    <property type="match status" value="1"/>
</dbReference>
<name>A0A913XWE9_EXADI</name>
<feature type="transmembrane region" description="Helical" evidence="10">
    <location>
        <begin position="54"/>
        <end position="76"/>
    </location>
</feature>
<comment type="subcellular location">
    <subcellularLocation>
        <location evidence="1">Cell membrane</location>
        <topology evidence="1">Multi-pass membrane protein</topology>
    </subcellularLocation>
</comment>
<evidence type="ECO:0000259" key="11">
    <source>
        <dbReference type="PROSITE" id="PS50262"/>
    </source>
</evidence>
<keyword evidence="13" id="KW-1185">Reference proteome</keyword>
<dbReference type="SUPFAM" id="SSF81321">
    <property type="entry name" value="Family A G protein-coupled receptor-like"/>
    <property type="match status" value="1"/>
</dbReference>
<organism evidence="12 13">
    <name type="scientific">Exaiptasia diaphana</name>
    <name type="common">Tropical sea anemone</name>
    <name type="synonym">Aiptasia pulchella</name>
    <dbReference type="NCBI Taxonomy" id="2652724"/>
    <lineage>
        <taxon>Eukaryota</taxon>
        <taxon>Metazoa</taxon>
        <taxon>Cnidaria</taxon>
        <taxon>Anthozoa</taxon>
        <taxon>Hexacorallia</taxon>
        <taxon>Actiniaria</taxon>
        <taxon>Aiptasiidae</taxon>
        <taxon>Exaiptasia</taxon>
    </lineage>
</organism>
<feature type="domain" description="G-protein coupled receptors family 1 profile" evidence="11">
    <location>
        <begin position="33"/>
        <end position="298"/>
    </location>
</feature>
<evidence type="ECO:0000313" key="13">
    <source>
        <dbReference type="Proteomes" id="UP000887567"/>
    </source>
</evidence>
<evidence type="ECO:0000256" key="3">
    <source>
        <dbReference type="ARBA" id="ARBA00022692"/>
    </source>
</evidence>
<feature type="transmembrane region" description="Helical" evidence="10">
    <location>
        <begin position="177"/>
        <end position="200"/>
    </location>
</feature>
<evidence type="ECO:0000256" key="1">
    <source>
        <dbReference type="ARBA" id="ARBA00004651"/>
    </source>
</evidence>
<feature type="transmembrane region" description="Helical" evidence="10">
    <location>
        <begin position="16"/>
        <end position="42"/>
    </location>
</feature>
<evidence type="ECO:0000256" key="8">
    <source>
        <dbReference type="ARBA" id="ARBA00023224"/>
    </source>
</evidence>
<feature type="transmembrane region" description="Helical" evidence="10">
    <location>
        <begin position="282"/>
        <end position="301"/>
    </location>
</feature>
<keyword evidence="3 9" id="KW-0812">Transmembrane</keyword>
<evidence type="ECO:0000256" key="10">
    <source>
        <dbReference type="SAM" id="Phobius"/>
    </source>
</evidence>
<proteinExistence type="inferred from homology"/>
<dbReference type="PROSITE" id="PS50262">
    <property type="entry name" value="G_PROTEIN_RECEP_F1_2"/>
    <property type="match status" value="1"/>
</dbReference>
<keyword evidence="4 10" id="KW-1133">Transmembrane helix</keyword>
<sequence length="346" mass="38694">MNRTNNDTITRSSLEIISLSVSLAIIVALSLFGNFLLILAFIRNGRLRASFANKLIMSLAMADFLTAAFPLTYQLATVINNDIIRNGGFLCTVGGLTSYSFFFTSVFTLVMLSVDRFLALGFPLRYNRWMNPKTKVVIIAYPWIHGALFFILCAATLEVTYQPFDCSLSWSTRPLAFTLSIMMIHVGFPLCILIALNTWTQILVRAQNRRIMDYDSSEGARGNSIFRNRTQQAQNRRANIEFKLAKVSVVIIFVFLACWTPYVVTRTLSFVGASLSSGIKSAAAWCVHASSFVNPIIYSSLRADLRKEMFRVFGICKWKTDKSGSSGQNDSSVATRNISSVLPRIE</sequence>
<dbReference type="AlphaFoldDB" id="A0A913XWE9"/>
<dbReference type="EnsemblMetazoa" id="XM_028662057.1">
    <property type="protein sequence ID" value="XP_028517858.1"/>
    <property type="gene ID" value="LOC110248674"/>
</dbReference>
<dbReference type="GO" id="GO:0005886">
    <property type="term" value="C:plasma membrane"/>
    <property type="evidence" value="ECO:0007669"/>
    <property type="project" value="UniProtKB-SubCell"/>
</dbReference>
<dbReference type="KEGG" id="epa:110248674"/>
<dbReference type="Proteomes" id="UP000887567">
    <property type="component" value="Unplaced"/>
</dbReference>
<evidence type="ECO:0000256" key="4">
    <source>
        <dbReference type="ARBA" id="ARBA00022989"/>
    </source>
</evidence>
<comment type="similarity">
    <text evidence="9">Belongs to the G-protein coupled receptor 1 family.</text>
</comment>
<evidence type="ECO:0000313" key="12">
    <source>
        <dbReference type="EnsemblMetazoa" id="XP_020910880.1"/>
    </source>
</evidence>
<reference evidence="12" key="1">
    <citation type="submission" date="2022-11" db="UniProtKB">
        <authorList>
            <consortium name="EnsemblMetazoa"/>
        </authorList>
    </citation>
    <scope>IDENTIFICATION</scope>
</reference>
<dbReference type="PANTHER" id="PTHR22752">
    <property type="entry name" value="G PROTEIN-COUPLED RECEPTOR"/>
    <property type="match status" value="1"/>
</dbReference>
<dbReference type="EnsemblMetazoa" id="XM_021055221.2">
    <property type="protein sequence ID" value="XP_020910880.1"/>
    <property type="gene ID" value="LOC110248674"/>
</dbReference>
<dbReference type="InterPro" id="IPR000276">
    <property type="entry name" value="GPCR_Rhodpsn"/>
</dbReference>
<feature type="transmembrane region" description="Helical" evidence="10">
    <location>
        <begin position="244"/>
        <end position="262"/>
    </location>
</feature>
<evidence type="ECO:0000256" key="6">
    <source>
        <dbReference type="ARBA" id="ARBA00023136"/>
    </source>
</evidence>
<dbReference type="CDD" id="cd00637">
    <property type="entry name" value="7tm_classA_rhodopsin-like"/>
    <property type="match status" value="1"/>
</dbReference>
<evidence type="ECO:0000256" key="9">
    <source>
        <dbReference type="RuleBase" id="RU000688"/>
    </source>
</evidence>
<dbReference type="GO" id="GO:0004930">
    <property type="term" value="F:G protein-coupled receptor activity"/>
    <property type="evidence" value="ECO:0007669"/>
    <property type="project" value="UniProtKB-KW"/>
</dbReference>